<evidence type="ECO:0000313" key="3">
    <source>
        <dbReference type="Proteomes" id="UP000571084"/>
    </source>
</evidence>
<organism evidence="2 3">
    <name type="scientific">Glaciimonas immobilis</name>
    <dbReference type="NCBI Taxonomy" id="728004"/>
    <lineage>
        <taxon>Bacteria</taxon>
        <taxon>Pseudomonadati</taxon>
        <taxon>Pseudomonadota</taxon>
        <taxon>Betaproteobacteria</taxon>
        <taxon>Burkholderiales</taxon>
        <taxon>Oxalobacteraceae</taxon>
        <taxon>Glaciimonas</taxon>
    </lineage>
</organism>
<feature type="domain" description="Methyltransferase type 11" evidence="1">
    <location>
        <begin position="71"/>
        <end position="167"/>
    </location>
</feature>
<dbReference type="CDD" id="cd02440">
    <property type="entry name" value="AdoMet_MTases"/>
    <property type="match status" value="1"/>
</dbReference>
<dbReference type="PANTHER" id="PTHR43591">
    <property type="entry name" value="METHYLTRANSFERASE"/>
    <property type="match status" value="1"/>
</dbReference>
<dbReference type="PANTHER" id="PTHR43591:SF24">
    <property type="entry name" value="2-METHOXY-6-POLYPRENYL-1,4-BENZOQUINOL METHYLASE, MITOCHONDRIAL"/>
    <property type="match status" value="1"/>
</dbReference>
<comment type="caution">
    <text evidence="2">The sequence shown here is derived from an EMBL/GenBank/DDBJ whole genome shotgun (WGS) entry which is preliminary data.</text>
</comment>
<dbReference type="InterPro" id="IPR029063">
    <property type="entry name" value="SAM-dependent_MTases_sf"/>
</dbReference>
<dbReference type="Proteomes" id="UP000571084">
    <property type="component" value="Unassembled WGS sequence"/>
</dbReference>
<keyword evidence="2" id="KW-0489">Methyltransferase</keyword>
<dbReference type="Gene3D" id="3.40.50.150">
    <property type="entry name" value="Vaccinia Virus protein VP39"/>
    <property type="match status" value="1"/>
</dbReference>
<accession>A0A840RT23</accession>
<dbReference type="SUPFAM" id="SSF53335">
    <property type="entry name" value="S-adenosyl-L-methionine-dependent methyltransferases"/>
    <property type="match status" value="1"/>
</dbReference>
<dbReference type="AlphaFoldDB" id="A0A840RT23"/>
<keyword evidence="3" id="KW-1185">Reference proteome</keyword>
<sequence>MSIQNNFTELAVFYDTIYTGLKGSKVFQEILQDVFVEDYFPDLENFSFIRRSDVHKLKESLSSLRLRSTILELGCGTGGLLHYLSKDRLGLAIGIDISPCAVAYATQIPTSGSERIFFAVADMTELPFSSNSIDAILSIDAIHHSRPFTATAAEIARVLQPDGRLIFTHWTDRKALRFPALDPLYLALLKNGLEIEHLYEADPGIFMQLKVYAAIHDNRARVTAELGREIYGFLMNEARAMWHHAGNVSRIIATFSKPSVAGY</sequence>
<name>A0A840RT23_9BURK</name>
<dbReference type="Pfam" id="PF08241">
    <property type="entry name" value="Methyltransf_11"/>
    <property type="match status" value="1"/>
</dbReference>
<reference evidence="2 3" key="1">
    <citation type="submission" date="2020-08" db="EMBL/GenBank/DDBJ databases">
        <title>Genomic Encyclopedia of Type Strains, Phase IV (KMG-IV): sequencing the most valuable type-strain genomes for metagenomic binning, comparative biology and taxonomic classification.</title>
        <authorList>
            <person name="Goeker M."/>
        </authorList>
    </citation>
    <scope>NUCLEOTIDE SEQUENCE [LARGE SCALE GENOMIC DNA]</scope>
    <source>
        <strain evidence="2 3">DSM 23240</strain>
    </source>
</reference>
<evidence type="ECO:0000313" key="2">
    <source>
        <dbReference type="EMBL" id="MBB5199609.1"/>
    </source>
</evidence>
<proteinExistence type="predicted"/>
<keyword evidence="2" id="KW-0808">Transferase</keyword>
<dbReference type="GO" id="GO:0032259">
    <property type="term" value="P:methylation"/>
    <property type="evidence" value="ECO:0007669"/>
    <property type="project" value="UniProtKB-KW"/>
</dbReference>
<dbReference type="GO" id="GO:0008757">
    <property type="term" value="F:S-adenosylmethionine-dependent methyltransferase activity"/>
    <property type="evidence" value="ECO:0007669"/>
    <property type="project" value="InterPro"/>
</dbReference>
<dbReference type="RefSeq" id="WP_168056544.1">
    <property type="nucleotide sequence ID" value="NZ_JAAOZT010000010.1"/>
</dbReference>
<dbReference type="InterPro" id="IPR013216">
    <property type="entry name" value="Methyltransf_11"/>
</dbReference>
<protein>
    <submittedName>
        <fullName evidence="2">SAM-dependent methyltransferase</fullName>
    </submittedName>
</protein>
<dbReference type="EMBL" id="JACHHQ010000003">
    <property type="protein sequence ID" value="MBB5199609.1"/>
    <property type="molecule type" value="Genomic_DNA"/>
</dbReference>
<gene>
    <name evidence="2" type="ORF">HNR39_001441</name>
</gene>
<evidence type="ECO:0000259" key="1">
    <source>
        <dbReference type="Pfam" id="PF08241"/>
    </source>
</evidence>